<name>A0A511RK82_9DEIN</name>
<dbReference type="SUPFAM" id="SSF143800">
    <property type="entry name" value="L28p-like"/>
    <property type="match status" value="1"/>
</dbReference>
<keyword evidence="2" id="KW-0687">Ribonucleoprotein</keyword>
<evidence type="ECO:0000256" key="2">
    <source>
        <dbReference type="ARBA" id="ARBA00023274"/>
    </source>
</evidence>
<dbReference type="InterPro" id="IPR034704">
    <property type="entry name" value="Ribosomal_bL28/bL31-like_sf"/>
</dbReference>
<dbReference type="RefSeq" id="WP_147147509.1">
    <property type="nucleotide sequence ID" value="NZ_BJXN01000009.1"/>
</dbReference>
<dbReference type="GO" id="GO:0005840">
    <property type="term" value="C:ribosome"/>
    <property type="evidence" value="ECO:0007669"/>
    <property type="project" value="UniProtKB-KW"/>
</dbReference>
<dbReference type="OrthoDB" id="9805609at2"/>
<reference evidence="4 5" key="1">
    <citation type="submission" date="2019-07" db="EMBL/GenBank/DDBJ databases">
        <title>Whole genome shotgun sequence of Oceanithermus desulfurans NBRC 100063.</title>
        <authorList>
            <person name="Hosoyama A."/>
            <person name="Uohara A."/>
            <person name="Ohji S."/>
            <person name="Ichikawa N."/>
        </authorList>
    </citation>
    <scope>NUCLEOTIDE SEQUENCE [LARGE SCALE GENOMIC DNA]</scope>
    <source>
        <strain evidence="4 5">NBRC 100063</strain>
    </source>
</reference>
<organism evidence="4 5">
    <name type="scientific">Oceanithermus desulfurans NBRC 100063</name>
    <dbReference type="NCBI Taxonomy" id="1227550"/>
    <lineage>
        <taxon>Bacteria</taxon>
        <taxon>Thermotogati</taxon>
        <taxon>Deinococcota</taxon>
        <taxon>Deinococci</taxon>
        <taxon>Thermales</taxon>
        <taxon>Thermaceae</taxon>
        <taxon>Oceanithermus</taxon>
    </lineage>
</organism>
<dbReference type="Proteomes" id="UP000321827">
    <property type="component" value="Unassembled WGS sequence"/>
</dbReference>
<accession>A0A511RK82</accession>
<protein>
    <submittedName>
        <fullName evidence="4">50S ribosomal protein L28</fullName>
    </submittedName>
</protein>
<feature type="region of interest" description="Disordered" evidence="3">
    <location>
        <begin position="1"/>
        <end position="30"/>
    </location>
</feature>
<comment type="caution">
    <text evidence="4">The sequence shown here is derived from an EMBL/GenBank/DDBJ whole genome shotgun (WGS) entry which is preliminary data.</text>
</comment>
<evidence type="ECO:0000313" key="4">
    <source>
        <dbReference type="EMBL" id="GEM90081.1"/>
    </source>
</evidence>
<dbReference type="EMBL" id="BJXN01000009">
    <property type="protein sequence ID" value="GEM90081.1"/>
    <property type="molecule type" value="Genomic_DNA"/>
</dbReference>
<keyword evidence="1 4" id="KW-0689">Ribosomal protein</keyword>
<dbReference type="Gene3D" id="3.30.160.850">
    <property type="match status" value="1"/>
</dbReference>
<evidence type="ECO:0000313" key="5">
    <source>
        <dbReference type="Proteomes" id="UP000321827"/>
    </source>
</evidence>
<dbReference type="Gene3D" id="2.20.150.30">
    <property type="match status" value="1"/>
</dbReference>
<proteinExistence type="predicted"/>
<sequence length="100" mass="11207">MSRVCEISGKRPTVARKITQRGKAKRLGGVGRKTTGIHKHWQAPNLRKVTIRVGGRPVTFRVAMSHVHKVYELAERAKGMNLEGLSEKQIKARLLALLDK</sequence>
<dbReference type="GO" id="GO:1990904">
    <property type="term" value="C:ribonucleoprotein complex"/>
    <property type="evidence" value="ECO:0007669"/>
    <property type="project" value="UniProtKB-KW"/>
</dbReference>
<gene>
    <name evidence="4" type="primary">rpmB</name>
    <name evidence="4" type="ORF">ODE01S_15150</name>
</gene>
<evidence type="ECO:0000256" key="3">
    <source>
        <dbReference type="SAM" id="MobiDB-lite"/>
    </source>
</evidence>
<dbReference type="AlphaFoldDB" id="A0A511RK82"/>
<evidence type="ECO:0000256" key="1">
    <source>
        <dbReference type="ARBA" id="ARBA00022980"/>
    </source>
</evidence>